<dbReference type="GO" id="GO:0006890">
    <property type="term" value="P:retrograde vesicle-mediated transport, Golgi to endoplasmic reticulum"/>
    <property type="evidence" value="ECO:0007669"/>
    <property type="project" value="TreeGrafter"/>
</dbReference>
<dbReference type="InterPro" id="IPR019150">
    <property type="entry name" value="Vesicle_transport_protein_Use1"/>
</dbReference>
<keyword evidence="4 11" id="KW-0812">Transmembrane</keyword>
<keyword evidence="8 11" id="KW-1133">Transmembrane helix</keyword>
<evidence type="ECO:0000256" key="7">
    <source>
        <dbReference type="ARBA" id="ARBA00022927"/>
    </source>
</evidence>
<evidence type="ECO:0000256" key="6">
    <source>
        <dbReference type="ARBA" id="ARBA00022892"/>
    </source>
</evidence>
<dbReference type="VEuPathDB" id="FungiDB:AeMF1_003068"/>
<feature type="coiled-coil region" evidence="10">
    <location>
        <begin position="180"/>
        <end position="243"/>
    </location>
</feature>
<keyword evidence="9 11" id="KW-0472">Membrane</keyword>
<keyword evidence="7" id="KW-0653">Protein transport</keyword>
<evidence type="ECO:0000256" key="4">
    <source>
        <dbReference type="ARBA" id="ARBA00022692"/>
    </source>
</evidence>
<keyword evidence="6" id="KW-0931">ER-Golgi transport</keyword>
<keyword evidence="13" id="KW-1185">Reference proteome</keyword>
<dbReference type="GO" id="GO:0015031">
    <property type="term" value="P:protein transport"/>
    <property type="evidence" value="ECO:0007669"/>
    <property type="project" value="UniProtKB-KW"/>
</dbReference>
<evidence type="ECO:0000256" key="2">
    <source>
        <dbReference type="ARBA" id="ARBA00007891"/>
    </source>
</evidence>
<evidence type="ECO:0000313" key="13">
    <source>
        <dbReference type="Proteomes" id="UP000481153"/>
    </source>
</evidence>
<dbReference type="OrthoDB" id="4506189at2759"/>
<dbReference type="AlphaFoldDB" id="A0A6G0WW51"/>
<evidence type="ECO:0008006" key="14">
    <source>
        <dbReference type="Google" id="ProtNLM"/>
    </source>
</evidence>
<feature type="transmembrane region" description="Helical" evidence="11">
    <location>
        <begin position="248"/>
        <end position="271"/>
    </location>
</feature>
<dbReference type="GO" id="GO:0031201">
    <property type="term" value="C:SNARE complex"/>
    <property type="evidence" value="ECO:0007669"/>
    <property type="project" value="TreeGrafter"/>
</dbReference>
<accession>A0A6G0WW51</accession>
<organism evidence="12 13">
    <name type="scientific">Aphanomyces euteiches</name>
    <dbReference type="NCBI Taxonomy" id="100861"/>
    <lineage>
        <taxon>Eukaryota</taxon>
        <taxon>Sar</taxon>
        <taxon>Stramenopiles</taxon>
        <taxon>Oomycota</taxon>
        <taxon>Saprolegniomycetes</taxon>
        <taxon>Saprolegniales</taxon>
        <taxon>Verrucalvaceae</taxon>
        <taxon>Aphanomyces</taxon>
    </lineage>
</organism>
<evidence type="ECO:0000256" key="11">
    <source>
        <dbReference type="SAM" id="Phobius"/>
    </source>
</evidence>
<keyword evidence="5" id="KW-0256">Endoplasmic reticulum</keyword>
<reference evidence="12 13" key="1">
    <citation type="submission" date="2019-07" db="EMBL/GenBank/DDBJ databases">
        <title>Genomics analysis of Aphanomyces spp. identifies a new class of oomycete effector associated with host adaptation.</title>
        <authorList>
            <person name="Gaulin E."/>
        </authorList>
    </citation>
    <scope>NUCLEOTIDE SEQUENCE [LARGE SCALE GENOMIC DNA]</scope>
    <source>
        <strain evidence="12 13">ATCC 201684</strain>
    </source>
</reference>
<dbReference type="GO" id="GO:0005484">
    <property type="term" value="F:SNAP receptor activity"/>
    <property type="evidence" value="ECO:0007669"/>
    <property type="project" value="TreeGrafter"/>
</dbReference>
<proteinExistence type="inferred from homology"/>
<sequence length="282" mass="32075">MTTTKGRELRYQRLIHTCKAFLASTSTAHVTNTDIAKYLRCIQFELKAIQADDSLVNSPFHDDLLAIEADLKHLQVPTEDKEYRFPTHDQLRERRKRMIALRNRSSTGETGAMDVILSHMENKATSAWEDKNASLMDDEFMSFSTDDIVATKAKPPSISAIREQLGLVPSHSKDRTSLSAAKSIEEKEKLEAELKALSSQLKHATQGLNQNLKADAHLLDQVALDAEANQAKLDQENRRLKVQLESRISFFTTVYLILGLFVVFIGMYVFMKIFSKRHYPLF</sequence>
<dbReference type="EMBL" id="VJMJ01000140">
    <property type="protein sequence ID" value="KAF0731773.1"/>
    <property type="molecule type" value="Genomic_DNA"/>
</dbReference>
<evidence type="ECO:0000256" key="9">
    <source>
        <dbReference type="ARBA" id="ARBA00023136"/>
    </source>
</evidence>
<evidence type="ECO:0000256" key="3">
    <source>
        <dbReference type="ARBA" id="ARBA00022448"/>
    </source>
</evidence>
<evidence type="ECO:0000256" key="10">
    <source>
        <dbReference type="SAM" id="Coils"/>
    </source>
</evidence>
<dbReference type="GO" id="GO:0005789">
    <property type="term" value="C:endoplasmic reticulum membrane"/>
    <property type="evidence" value="ECO:0007669"/>
    <property type="project" value="UniProtKB-SubCell"/>
</dbReference>
<dbReference type="PANTHER" id="PTHR13050:SF7">
    <property type="entry name" value="VESICLE TRANSPORT PROTEIN USE1"/>
    <property type="match status" value="1"/>
</dbReference>
<evidence type="ECO:0000256" key="8">
    <source>
        <dbReference type="ARBA" id="ARBA00022989"/>
    </source>
</evidence>
<keyword evidence="10" id="KW-0175">Coiled coil</keyword>
<evidence type="ECO:0000256" key="1">
    <source>
        <dbReference type="ARBA" id="ARBA00004163"/>
    </source>
</evidence>
<evidence type="ECO:0000313" key="12">
    <source>
        <dbReference type="EMBL" id="KAF0731773.1"/>
    </source>
</evidence>
<comment type="similarity">
    <text evidence="2">Belongs to the USE1 family.</text>
</comment>
<comment type="subcellular location">
    <subcellularLocation>
        <location evidence="1">Endoplasmic reticulum membrane</location>
        <topology evidence="1">Single-pass type IV membrane protein</topology>
    </subcellularLocation>
</comment>
<name>A0A6G0WW51_9STRA</name>
<protein>
    <recommendedName>
        <fullName evidence="14">Vesicle transport protein USE1</fullName>
    </recommendedName>
</protein>
<comment type="caution">
    <text evidence="12">The sequence shown here is derived from an EMBL/GenBank/DDBJ whole genome shotgun (WGS) entry which is preliminary data.</text>
</comment>
<evidence type="ECO:0000256" key="5">
    <source>
        <dbReference type="ARBA" id="ARBA00022824"/>
    </source>
</evidence>
<keyword evidence="3" id="KW-0813">Transport</keyword>
<dbReference type="Proteomes" id="UP000481153">
    <property type="component" value="Unassembled WGS sequence"/>
</dbReference>
<gene>
    <name evidence="12" type="ORF">Ae201684_011075</name>
</gene>
<dbReference type="PANTHER" id="PTHR13050">
    <property type="entry name" value="USE1-LIKE PROTEIN"/>
    <property type="match status" value="1"/>
</dbReference>
<dbReference type="Pfam" id="PF09753">
    <property type="entry name" value="Use1"/>
    <property type="match status" value="1"/>
</dbReference>